<proteinExistence type="predicted"/>
<feature type="compositionally biased region" description="Low complexity" evidence="1">
    <location>
        <begin position="57"/>
        <end position="67"/>
    </location>
</feature>
<sequence length="85" mass="9853">MLTATKVNHDSLHEVSQATTQHPIHTGIAPSKPIHISIEWKERVDEAEPEPPATNKHQQPIQPLQPLQHIIIRRRKRDRIEVHMD</sequence>
<gene>
    <name evidence="2" type="ORF">JI435_307630</name>
</gene>
<evidence type="ECO:0000256" key="1">
    <source>
        <dbReference type="SAM" id="MobiDB-lite"/>
    </source>
</evidence>
<dbReference type="EMBL" id="CP069036">
    <property type="protein sequence ID" value="QRD02582.1"/>
    <property type="molecule type" value="Genomic_DNA"/>
</dbReference>
<protein>
    <submittedName>
        <fullName evidence="2">Uncharacterized protein</fullName>
    </submittedName>
</protein>
<accession>A0A7U2FC61</accession>
<name>A0A7U2FC61_PHANO</name>
<organism evidence="2 3">
    <name type="scientific">Phaeosphaeria nodorum (strain SN15 / ATCC MYA-4574 / FGSC 10173)</name>
    <name type="common">Glume blotch fungus</name>
    <name type="synonym">Parastagonospora nodorum</name>
    <dbReference type="NCBI Taxonomy" id="321614"/>
    <lineage>
        <taxon>Eukaryota</taxon>
        <taxon>Fungi</taxon>
        <taxon>Dikarya</taxon>
        <taxon>Ascomycota</taxon>
        <taxon>Pezizomycotina</taxon>
        <taxon>Dothideomycetes</taxon>
        <taxon>Pleosporomycetidae</taxon>
        <taxon>Pleosporales</taxon>
        <taxon>Pleosporineae</taxon>
        <taxon>Phaeosphaeriaceae</taxon>
        <taxon>Parastagonospora</taxon>
    </lineage>
</organism>
<keyword evidence="3" id="KW-1185">Reference proteome</keyword>
<dbReference type="AlphaFoldDB" id="A0A7U2FC61"/>
<evidence type="ECO:0000313" key="3">
    <source>
        <dbReference type="Proteomes" id="UP000663193"/>
    </source>
</evidence>
<dbReference type="Proteomes" id="UP000663193">
    <property type="component" value="Chromosome 14"/>
</dbReference>
<evidence type="ECO:0000313" key="2">
    <source>
        <dbReference type="EMBL" id="QRD02582.1"/>
    </source>
</evidence>
<feature type="region of interest" description="Disordered" evidence="1">
    <location>
        <begin position="44"/>
        <end position="67"/>
    </location>
</feature>
<dbReference type="VEuPathDB" id="FungiDB:JI435_307630"/>
<feature type="region of interest" description="Disordered" evidence="1">
    <location>
        <begin position="1"/>
        <end position="32"/>
    </location>
</feature>
<reference evidence="3" key="1">
    <citation type="journal article" date="2021" name="BMC Genomics">
        <title>Chromosome-level genome assembly and manually-curated proteome of model necrotroph Parastagonospora nodorum Sn15 reveals a genome-wide trove of candidate effector homologs, and redundancy of virulence-related functions within an accessory chromosome.</title>
        <authorList>
            <person name="Bertazzoni S."/>
            <person name="Jones D.A.B."/>
            <person name="Phan H.T."/>
            <person name="Tan K.-C."/>
            <person name="Hane J.K."/>
        </authorList>
    </citation>
    <scope>NUCLEOTIDE SEQUENCE [LARGE SCALE GENOMIC DNA]</scope>
    <source>
        <strain evidence="3">SN15 / ATCC MYA-4574 / FGSC 10173)</strain>
    </source>
</reference>
<feature type="compositionally biased region" description="Polar residues" evidence="1">
    <location>
        <begin position="14"/>
        <end position="23"/>
    </location>
</feature>